<protein>
    <recommendedName>
        <fullName evidence="3">ROK family protein</fullName>
    </recommendedName>
</protein>
<dbReference type="EMBL" id="BKCN01000001">
    <property type="protein sequence ID" value="GER02693.1"/>
    <property type="molecule type" value="Genomic_DNA"/>
</dbReference>
<dbReference type="InterPro" id="IPR043129">
    <property type="entry name" value="ATPase_NBD"/>
</dbReference>
<reference evidence="1 2" key="1">
    <citation type="submission" date="2019-09" db="EMBL/GenBank/DDBJ databases">
        <title>NBRP : Genome information of microbial organism related human and environment.</title>
        <authorList>
            <person name="Hattori M."/>
            <person name="Oshima K."/>
            <person name="Inaba H."/>
            <person name="Suda W."/>
            <person name="Sakamoto M."/>
            <person name="Iino T."/>
            <person name="Kitahara M."/>
            <person name="Oshida Y."/>
            <person name="Iida T."/>
            <person name="Kudo T."/>
            <person name="Itoh T."/>
            <person name="Ohkuma M."/>
        </authorList>
    </citation>
    <scope>NUCLEOTIDE SEQUENCE [LARGE SCALE GENOMIC DNA]</scope>
    <source>
        <strain evidence="1 2">Q-1</strain>
    </source>
</reference>
<evidence type="ECO:0008006" key="3">
    <source>
        <dbReference type="Google" id="ProtNLM"/>
    </source>
</evidence>
<organism evidence="1 2">
    <name type="scientific">Iodidimonas nitroreducens</name>
    <dbReference type="NCBI Taxonomy" id="1236968"/>
    <lineage>
        <taxon>Bacteria</taxon>
        <taxon>Pseudomonadati</taxon>
        <taxon>Pseudomonadota</taxon>
        <taxon>Alphaproteobacteria</taxon>
        <taxon>Iodidimonadales</taxon>
        <taxon>Iodidimonadaceae</taxon>
        <taxon>Iodidimonas</taxon>
    </lineage>
</organism>
<accession>A0A5A7N349</accession>
<dbReference type="Gene3D" id="3.30.420.40">
    <property type="match status" value="1"/>
</dbReference>
<dbReference type="SUPFAM" id="SSF53067">
    <property type="entry name" value="Actin-like ATPase domain"/>
    <property type="match status" value="1"/>
</dbReference>
<dbReference type="AlphaFoldDB" id="A0A5A7N349"/>
<proteinExistence type="predicted"/>
<evidence type="ECO:0000313" key="1">
    <source>
        <dbReference type="EMBL" id="GER02693.1"/>
    </source>
</evidence>
<comment type="caution">
    <text evidence="1">The sequence shown here is derived from an EMBL/GenBank/DDBJ whole genome shotgun (WGS) entry which is preliminary data.</text>
</comment>
<gene>
    <name evidence="1" type="ORF">JCM17846_03750</name>
</gene>
<dbReference type="Pfam" id="PF00480">
    <property type="entry name" value="ROK"/>
    <property type="match status" value="1"/>
</dbReference>
<dbReference type="InterPro" id="IPR000600">
    <property type="entry name" value="ROK"/>
</dbReference>
<name>A0A5A7N349_9PROT</name>
<keyword evidence="2" id="KW-1185">Reference proteome</keyword>
<sequence>MTDSALYGAIEAGGTKIICLIGKGPDDIRAQIELPTRRPDETIPDILAFFEGYHSQLGPLARVGLASFGPVDINPHSPHWGHVLKTPKPAGPAPIWPVRSRPGWGCRWFSILM</sequence>
<dbReference type="Proteomes" id="UP000324996">
    <property type="component" value="Unassembled WGS sequence"/>
</dbReference>
<evidence type="ECO:0000313" key="2">
    <source>
        <dbReference type="Proteomes" id="UP000324996"/>
    </source>
</evidence>